<proteinExistence type="predicted"/>
<name>A0AAW0B2L8_9AGAR</name>
<evidence type="ECO:0000313" key="2">
    <source>
        <dbReference type="EMBL" id="KAK7019316.1"/>
    </source>
</evidence>
<evidence type="ECO:0000256" key="1">
    <source>
        <dbReference type="SAM" id="MobiDB-lite"/>
    </source>
</evidence>
<dbReference type="EMBL" id="JAWWNJ010000044">
    <property type="protein sequence ID" value="KAK7019316.1"/>
    <property type="molecule type" value="Genomic_DNA"/>
</dbReference>
<reference evidence="2 3" key="1">
    <citation type="journal article" date="2024" name="J Genomics">
        <title>Draft genome sequencing and assembly of Favolaschia claudopus CIRM-BRFM 2984 isolated from oak limbs.</title>
        <authorList>
            <person name="Navarro D."/>
            <person name="Drula E."/>
            <person name="Chaduli D."/>
            <person name="Cazenave R."/>
            <person name="Ahrendt S."/>
            <person name="Wang J."/>
            <person name="Lipzen A."/>
            <person name="Daum C."/>
            <person name="Barry K."/>
            <person name="Grigoriev I.V."/>
            <person name="Favel A."/>
            <person name="Rosso M.N."/>
            <person name="Martin F."/>
        </authorList>
    </citation>
    <scope>NUCLEOTIDE SEQUENCE [LARGE SCALE GENOMIC DNA]</scope>
    <source>
        <strain evidence="2 3">CIRM-BRFM 2984</strain>
    </source>
</reference>
<comment type="caution">
    <text evidence="2">The sequence shown here is derived from an EMBL/GenBank/DDBJ whole genome shotgun (WGS) entry which is preliminary data.</text>
</comment>
<protein>
    <submittedName>
        <fullName evidence="2">Uncharacterized protein</fullName>
    </submittedName>
</protein>
<feature type="region of interest" description="Disordered" evidence="1">
    <location>
        <begin position="1"/>
        <end position="25"/>
    </location>
</feature>
<evidence type="ECO:0000313" key="3">
    <source>
        <dbReference type="Proteomes" id="UP001362999"/>
    </source>
</evidence>
<feature type="region of interest" description="Disordered" evidence="1">
    <location>
        <begin position="230"/>
        <end position="283"/>
    </location>
</feature>
<organism evidence="2 3">
    <name type="scientific">Favolaschia claudopus</name>
    <dbReference type="NCBI Taxonomy" id="2862362"/>
    <lineage>
        <taxon>Eukaryota</taxon>
        <taxon>Fungi</taxon>
        <taxon>Dikarya</taxon>
        <taxon>Basidiomycota</taxon>
        <taxon>Agaricomycotina</taxon>
        <taxon>Agaricomycetes</taxon>
        <taxon>Agaricomycetidae</taxon>
        <taxon>Agaricales</taxon>
        <taxon>Marasmiineae</taxon>
        <taxon>Mycenaceae</taxon>
        <taxon>Favolaschia</taxon>
    </lineage>
</organism>
<feature type="compositionally biased region" description="Acidic residues" evidence="1">
    <location>
        <begin position="239"/>
        <end position="252"/>
    </location>
</feature>
<dbReference type="Proteomes" id="UP001362999">
    <property type="component" value="Unassembled WGS sequence"/>
</dbReference>
<sequence>MNDPDEHSSPLSAPDADSSDWYDPKESLYDLEHPKYWDGEVIVGIEQRKAPIKLDTLCGTYRWFYEFPEPGISEPGEISYHPNQRPQESPGHITITCPGGKKPTLKNITGTVRLFGKEARFSGIKRAKDRDNKSLVDNHWEFVTFKWKENYPDSQDDGNSVLALAIPDDDGEPFVMFRCASPMKFPGHIWYTEYAGKKERPGQKQKGYGLSSAEMTRLCMGAEYPEVRARALAAASREESEESESGSDDEGSEQLKTTGKRKTNGDADELDTLAGRPRKRRPA</sequence>
<accession>A0AAW0B2L8</accession>
<keyword evidence="3" id="KW-1185">Reference proteome</keyword>
<gene>
    <name evidence="2" type="ORF">R3P38DRAFT_1264055</name>
</gene>
<dbReference type="AlphaFoldDB" id="A0AAW0B2L8"/>